<protein>
    <submittedName>
        <fullName evidence="1">Uncharacterized protein</fullName>
    </submittedName>
</protein>
<reference evidence="1 2" key="1">
    <citation type="submission" date="2018-11" db="EMBL/GenBank/DDBJ databases">
        <authorList>
            <person name="Grassa J C."/>
        </authorList>
    </citation>
    <scope>NUCLEOTIDE SEQUENCE [LARGE SCALE GENOMIC DNA]</scope>
</reference>
<keyword evidence="2" id="KW-1185">Reference proteome</keyword>
<dbReference type="EMBL" id="UZAU01000436">
    <property type="status" value="NOT_ANNOTATED_CDS"/>
    <property type="molecule type" value="Genomic_DNA"/>
</dbReference>
<dbReference type="Proteomes" id="UP000596661">
    <property type="component" value="Chromosome 5"/>
</dbReference>
<organism evidence="1 2">
    <name type="scientific">Cannabis sativa</name>
    <name type="common">Hemp</name>
    <name type="synonym">Marijuana</name>
    <dbReference type="NCBI Taxonomy" id="3483"/>
    <lineage>
        <taxon>Eukaryota</taxon>
        <taxon>Viridiplantae</taxon>
        <taxon>Streptophyta</taxon>
        <taxon>Embryophyta</taxon>
        <taxon>Tracheophyta</taxon>
        <taxon>Spermatophyta</taxon>
        <taxon>Magnoliopsida</taxon>
        <taxon>eudicotyledons</taxon>
        <taxon>Gunneridae</taxon>
        <taxon>Pentapetalae</taxon>
        <taxon>rosids</taxon>
        <taxon>fabids</taxon>
        <taxon>Rosales</taxon>
        <taxon>Cannabaceae</taxon>
        <taxon>Cannabis</taxon>
    </lineage>
</organism>
<dbReference type="AlphaFoldDB" id="A0A803PR71"/>
<name>A0A803PR71_CANSA</name>
<proteinExistence type="predicted"/>
<evidence type="ECO:0000313" key="2">
    <source>
        <dbReference type="Proteomes" id="UP000596661"/>
    </source>
</evidence>
<reference evidence="1" key="2">
    <citation type="submission" date="2021-03" db="UniProtKB">
        <authorList>
            <consortium name="EnsemblPlants"/>
        </authorList>
    </citation>
    <scope>IDENTIFICATION</scope>
</reference>
<dbReference type="Gramene" id="evm.model.05.629.1.5bd9b139">
    <property type="protein sequence ID" value="cds.evm.model.05.629.1.5bd9b139"/>
    <property type="gene ID" value="evm.TU.05.629"/>
</dbReference>
<dbReference type="Gramene" id="evm.model.05.629.2.5bd9b139">
    <property type="protein sequence ID" value="cds.evm.model.05.629.2.5bd9b139"/>
    <property type="gene ID" value="evm.TU.05.629"/>
</dbReference>
<dbReference type="EnsemblPlants" id="evm.model.05.629.1.5bd9b139">
    <property type="protein sequence ID" value="cds.evm.model.05.629.1.5bd9b139"/>
    <property type="gene ID" value="evm.TU.05.629"/>
</dbReference>
<dbReference type="EnsemblPlants" id="evm.model.05.629.2.5bd9b139">
    <property type="protein sequence ID" value="cds.evm.model.05.629.2.5bd9b139"/>
    <property type="gene ID" value="evm.TU.05.629"/>
</dbReference>
<sequence>MNRLSPISLSHKEDVGASKAALRRWVFTVDSRCTPLEASFAVLIFLYPTSFSLEKRTQWQMVALVKMVAGGDNFGMVALVEMVVADISLSLTGSIFPNL</sequence>
<accession>A0A803PR71</accession>
<accession>A0A803PR70</accession>
<evidence type="ECO:0000313" key="1">
    <source>
        <dbReference type="EnsemblPlants" id="cds.evm.model.05.629.2.5bd9b139"/>
    </source>
</evidence>